<reference evidence="8 9" key="2">
    <citation type="journal article" date="2017" name="Nature">
        <title>The Apostasia genome and the evolution of orchids.</title>
        <authorList>
            <person name="Zhang G.Q."/>
            <person name="Liu K.W."/>
            <person name="Li Z."/>
            <person name="Lohaus R."/>
            <person name="Hsiao Y.Y."/>
            <person name="Niu S.C."/>
            <person name="Wang J.Y."/>
            <person name="Lin Y.C."/>
            <person name="Xu Q."/>
            <person name="Chen L.J."/>
            <person name="Yoshida K."/>
            <person name="Fujiwara S."/>
            <person name="Wang Z.W."/>
            <person name="Zhang Y.Q."/>
            <person name="Mitsuda N."/>
            <person name="Wang M."/>
            <person name="Liu G.H."/>
            <person name="Pecoraro L."/>
            <person name="Huang H.X."/>
            <person name="Xiao X.J."/>
            <person name="Lin M."/>
            <person name="Wu X.Y."/>
            <person name="Wu W.L."/>
            <person name="Chen Y.Y."/>
            <person name="Chang S.B."/>
            <person name="Sakamoto S."/>
            <person name="Ohme-Takagi M."/>
            <person name="Yagi M."/>
            <person name="Zeng S.J."/>
            <person name="Shen C.Y."/>
            <person name="Yeh C.M."/>
            <person name="Luo Y.B."/>
            <person name="Tsai W.C."/>
            <person name="Van de Peer Y."/>
            <person name="Liu Z.J."/>
        </authorList>
    </citation>
    <scope>NUCLEOTIDE SEQUENCE [LARGE SCALE GENOMIC DNA]</scope>
    <source>
        <tissue evidence="8">The whole plant</tissue>
    </source>
</reference>
<feature type="domain" description="AMP-binding enzyme C-terminal" evidence="7">
    <location>
        <begin position="437"/>
        <end position="512"/>
    </location>
</feature>
<dbReference type="Pfam" id="PF00501">
    <property type="entry name" value="AMP-binding"/>
    <property type="match status" value="1"/>
</dbReference>
<comment type="catalytic activity">
    <reaction evidence="5">
        <text>(E)-4-coumarate + ATP + CoA = (E)-4-coumaroyl-CoA + AMP + diphosphate</text>
        <dbReference type="Rhea" id="RHEA:19641"/>
        <dbReference type="ChEBI" id="CHEBI:12876"/>
        <dbReference type="ChEBI" id="CHEBI:30616"/>
        <dbReference type="ChEBI" id="CHEBI:33019"/>
        <dbReference type="ChEBI" id="CHEBI:57287"/>
        <dbReference type="ChEBI" id="CHEBI:85008"/>
        <dbReference type="ChEBI" id="CHEBI:456215"/>
        <dbReference type="EC" id="6.2.1.12"/>
    </reaction>
    <physiologicalReaction direction="left-to-right" evidence="5">
        <dbReference type="Rhea" id="RHEA:19642"/>
    </physiologicalReaction>
</comment>
<evidence type="ECO:0000256" key="4">
    <source>
        <dbReference type="ARBA" id="ARBA00022840"/>
    </source>
</evidence>
<dbReference type="GO" id="GO:0106290">
    <property type="term" value="F:trans-cinnamate-CoA ligase activity"/>
    <property type="evidence" value="ECO:0007669"/>
    <property type="project" value="UniProtKB-ARBA"/>
</dbReference>
<dbReference type="GO" id="GO:0009698">
    <property type="term" value="P:phenylpropanoid metabolic process"/>
    <property type="evidence" value="ECO:0007669"/>
    <property type="project" value="UniProtKB-ARBA"/>
</dbReference>
<dbReference type="PANTHER" id="PTHR24096:SF377">
    <property type="entry name" value="4-COUMARATE--COA LIGASE-LIKE 7"/>
    <property type="match status" value="1"/>
</dbReference>
<keyword evidence="3 8" id="KW-0436">Ligase</keyword>
<dbReference type="InterPro" id="IPR000873">
    <property type="entry name" value="AMP-dep_synth/lig_dom"/>
</dbReference>
<keyword evidence="4" id="KW-0067">ATP-binding</keyword>
<evidence type="ECO:0000313" key="8">
    <source>
        <dbReference type="EMBL" id="PKU61574.1"/>
    </source>
</evidence>
<evidence type="ECO:0000256" key="3">
    <source>
        <dbReference type="ARBA" id="ARBA00022598"/>
    </source>
</evidence>
<dbReference type="GO" id="GO:0005524">
    <property type="term" value="F:ATP binding"/>
    <property type="evidence" value="ECO:0007669"/>
    <property type="project" value="UniProtKB-KW"/>
</dbReference>
<organism evidence="8 9">
    <name type="scientific">Dendrobium catenatum</name>
    <dbReference type="NCBI Taxonomy" id="906689"/>
    <lineage>
        <taxon>Eukaryota</taxon>
        <taxon>Viridiplantae</taxon>
        <taxon>Streptophyta</taxon>
        <taxon>Embryophyta</taxon>
        <taxon>Tracheophyta</taxon>
        <taxon>Spermatophyta</taxon>
        <taxon>Magnoliopsida</taxon>
        <taxon>Liliopsida</taxon>
        <taxon>Asparagales</taxon>
        <taxon>Orchidaceae</taxon>
        <taxon>Epidendroideae</taxon>
        <taxon>Malaxideae</taxon>
        <taxon>Dendrobiinae</taxon>
        <taxon>Dendrobium</taxon>
    </lineage>
</organism>
<dbReference type="PROSITE" id="PS00455">
    <property type="entry name" value="AMP_BINDING"/>
    <property type="match status" value="1"/>
</dbReference>
<dbReference type="AlphaFoldDB" id="A0A2I0VDT5"/>
<dbReference type="InterPro" id="IPR025110">
    <property type="entry name" value="AMP-bd_C"/>
</dbReference>
<sequence length="531" mass="57217">MDHRSGFCPETKTFHSLRPAIPLPPPFLPLSFPDFALSLLPSPLPSHPALIDAATSASVSFPSFFSRVNSLASALHAHAGLSRSDVAFILSPATLDIPILYFALLSLGVTISPANPAASPSELSRLVRLTNPSIAFAVSSTVSKLPSNLPTLLLDSPTFRSFLEADVIFPSASPAIEQSDVAAIQFSSGTTGHMKAAALTHRNFIAMTAGFQALQAGQAGPDVTLLSAPMFHSLGFFFALKTVALGDTLVMMDRVTFPDMMRAAEKYGVTQMTAAPPVVLAMARSEDISALKRIFCGGAPLSEDAAERFSTRFPGISICQVAYGSTEAGGISRMIYADECKQQRSVGRLSENLEAKIVDPLTREFLSIGQQGELWIRSPAVMKGYVGDEEANVKTFDCKGWLKTGDLCYIDDNGYIYIVDRLKELIKYKAYQVPPAELEQVLQSSPEIIDAAVVPYPQEEVGQIPMAFVVRQPGSKISAVEVMDYVAKKVAPYKKIRKVSFVNSIPKSAAGKILRKELATYAMSAAPVSRL</sequence>
<dbReference type="STRING" id="906689.A0A2I0VDT5"/>
<dbReference type="FunFam" id="3.30.300.30:FF:000007">
    <property type="entry name" value="4-coumarate--CoA ligase 2"/>
    <property type="match status" value="1"/>
</dbReference>
<evidence type="ECO:0000256" key="2">
    <source>
        <dbReference type="ARBA" id="ARBA00012959"/>
    </source>
</evidence>
<feature type="domain" description="AMP-dependent synthetase/ligase" evidence="6">
    <location>
        <begin position="45"/>
        <end position="385"/>
    </location>
</feature>
<evidence type="ECO:0000259" key="6">
    <source>
        <dbReference type="Pfam" id="PF00501"/>
    </source>
</evidence>
<name>A0A2I0VDT5_9ASPA</name>
<dbReference type="Pfam" id="PF13193">
    <property type="entry name" value="AMP-binding_C"/>
    <property type="match status" value="1"/>
</dbReference>
<dbReference type="PANTHER" id="PTHR24096">
    <property type="entry name" value="LONG-CHAIN-FATTY-ACID--COA LIGASE"/>
    <property type="match status" value="1"/>
</dbReference>
<dbReference type="Proteomes" id="UP000233837">
    <property type="component" value="Unassembled WGS sequence"/>
</dbReference>
<dbReference type="GO" id="GO:0016207">
    <property type="term" value="F:4-coumarate-CoA ligase activity"/>
    <property type="evidence" value="ECO:0007669"/>
    <property type="project" value="UniProtKB-EC"/>
</dbReference>
<accession>A0A2I0VDT5</accession>
<dbReference type="Gene3D" id="3.40.50.12780">
    <property type="entry name" value="N-terminal domain of ligase-like"/>
    <property type="match status" value="1"/>
</dbReference>
<protein>
    <recommendedName>
        <fullName evidence="2">4-coumarate--CoA ligase</fullName>
        <ecNumber evidence="2">6.2.1.12</ecNumber>
    </recommendedName>
</protein>
<dbReference type="InterPro" id="IPR020845">
    <property type="entry name" value="AMP-binding_CS"/>
</dbReference>
<dbReference type="SUPFAM" id="SSF56801">
    <property type="entry name" value="Acetyl-CoA synthetase-like"/>
    <property type="match status" value="1"/>
</dbReference>
<dbReference type="Gene3D" id="3.30.300.30">
    <property type="match status" value="1"/>
</dbReference>
<comment type="similarity">
    <text evidence="1">Belongs to the ATP-dependent AMP-binding enzyme family.</text>
</comment>
<reference evidence="8 9" key="1">
    <citation type="journal article" date="2016" name="Sci. Rep.">
        <title>The Dendrobium catenatum Lindl. genome sequence provides insights into polysaccharide synthase, floral development and adaptive evolution.</title>
        <authorList>
            <person name="Zhang G.Q."/>
            <person name="Xu Q."/>
            <person name="Bian C."/>
            <person name="Tsai W.C."/>
            <person name="Yeh C.M."/>
            <person name="Liu K.W."/>
            <person name="Yoshida K."/>
            <person name="Zhang L.S."/>
            <person name="Chang S.B."/>
            <person name="Chen F."/>
            <person name="Shi Y."/>
            <person name="Su Y.Y."/>
            <person name="Zhang Y.Q."/>
            <person name="Chen L.J."/>
            <person name="Yin Y."/>
            <person name="Lin M."/>
            <person name="Huang H."/>
            <person name="Deng H."/>
            <person name="Wang Z.W."/>
            <person name="Zhu S.L."/>
            <person name="Zhao X."/>
            <person name="Deng C."/>
            <person name="Niu S.C."/>
            <person name="Huang J."/>
            <person name="Wang M."/>
            <person name="Liu G.H."/>
            <person name="Yang H.J."/>
            <person name="Xiao X.J."/>
            <person name="Hsiao Y.Y."/>
            <person name="Wu W.L."/>
            <person name="Chen Y.Y."/>
            <person name="Mitsuda N."/>
            <person name="Ohme-Takagi M."/>
            <person name="Luo Y.B."/>
            <person name="Van de Peer Y."/>
            <person name="Liu Z.J."/>
        </authorList>
    </citation>
    <scope>NUCLEOTIDE SEQUENCE [LARGE SCALE GENOMIC DNA]</scope>
    <source>
        <tissue evidence="8">The whole plant</tissue>
    </source>
</reference>
<keyword evidence="9" id="KW-1185">Reference proteome</keyword>
<proteinExistence type="inferred from homology"/>
<evidence type="ECO:0000256" key="5">
    <source>
        <dbReference type="ARBA" id="ARBA00034252"/>
    </source>
</evidence>
<dbReference type="EMBL" id="KZ503767">
    <property type="protein sequence ID" value="PKU61574.1"/>
    <property type="molecule type" value="Genomic_DNA"/>
</dbReference>
<keyword evidence="4" id="KW-0547">Nucleotide-binding</keyword>
<dbReference type="InterPro" id="IPR042099">
    <property type="entry name" value="ANL_N_sf"/>
</dbReference>
<evidence type="ECO:0000259" key="7">
    <source>
        <dbReference type="Pfam" id="PF13193"/>
    </source>
</evidence>
<gene>
    <name evidence="8" type="primary">4CLL7</name>
    <name evidence="8" type="ORF">MA16_Dca015013</name>
</gene>
<dbReference type="EC" id="6.2.1.12" evidence="2"/>
<evidence type="ECO:0000256" key="1">
    <source>
        <dbReference type="ARBA" id="ARBA00006432"/>
    </source>
</evidence>
<dbReference type="InterPro" id="IPR045851">
    <property type="entry name" value="AMP-bd_C_sf"/>
</dbReference>
<dbReference type="CDD" id="cd05904">
    <property type="entry name" value="4CL"/>
    <property type="match status" value="1"/>
</dbReference>
<evidence type="ECO:0000313" key="9">
    <source>
        <dbReference type="Proteomes" id="UP000233837"/>
    </source>
</evidence>